<comment type="caution">
    <text evidence="1">The sequence shown here is derived from an EMBL/GenBank/DDBJ whole genome shotgun (WGS) entry which is preliminary data.</text>
</comment>
<proteinExistence type="predicted"/>
<reference evidence="1" key="1">
    <citation type="submission" date="2021-10" db="EMBL/GenBank/DDBJ databases">
        <title>Collection of gut derived symbiotic bacterial strains cultured from healthy donors.</title>
        <authorList>
            <person name="Lin H."/>
            <person name="Littmann E."/>
            <person name="Claire K."/>
            <person name="Pamer E."/>
        </authorList>
    </citation>
    <scope>NUCLEOTIDE SEQUENCE</scope>
    <source>
        <strain evidence="1">MSK.7.16</strain>
    </source>
</reference>
<sequence>MTNSLKEEISLTITTIDTLIVNLRNNIRIDSKRIFIVKKITKKYIESLNLVLTMNMNKKSDKIDDSFIKNFIYDENDIDNTISFLNEVRSILNKILFEIEHIKKL</sequence>
<gene>
    <name evidence="1" type="ORF">LIY65_08960</name>
</gene>
<evidence type="ECO:0000313" key="1">
    <source>
        <dbReference type="EMBL" id="MCB6828820.1"/>
    </source>
</evidence>
<protein>
    <submittedName>
        <fullName evidence="1">Uncharacterized protein</fullName>
    </submittedName>
</protein>
<dbReference type="RefSeq" id="WP_227153108.1">
    <property type="nucleotide sequence ID" value="NZ_JAJCGD010000026.1"/>
</dbReference>
<organism evidence="1 2">
    <name type="scientific">Megamonas funiformis</name>
    <dbReference type="NCBI Taxonomy" id="437897"/>
    <lineage>
        <taxon>Bacteria</taxon>
        <taxon>Bacillati</taxon>
        <taxon>Bacillota</taxon>
        <taxon>Negativicutes</taxon>
        <taxon>Selenomonadales</taxon>
        <taxon>Selenomonadaceae</taxon>
        <taxon>Megamonas</taxon>
    </lineage>
</organism>
<evidence type="ECO:0000313" key="2">
    <source>
        <dbReference type="Proteomes" id="UP001198190"/>
    </source>
</evidence>
<dbReference type="EMBL" id="JAJCGD010000026">
    <property type="protein sequence ID" value="MCB6828820.1"/>
    <property type="molecule type" value="Genomic_DNA"/>
</dbReference>
<dbReference type="Proteomes" id="UP001198190">
    <property type="component" value="Unassembled WGS sequence"/>
</dbReference>
<dbReference type="AlphaFoldDB" id="A0AAW4UA71"/>
<name>A0AAW4UA71_9FIRM</name>
<accession>A0AAW4UA71</accession>